<organism evidence="3 4">
    <name type="scientific">Desulforamulus ruminis (strain ATCC 23193 / DSM 2154 / NCIMB 8452 / DL)</name>
    <name type="common">Desulfotomaculum ruminis</name>
    <dbReference type="NCBI Taxonomy" id="696281"/>
    <lineage>
        <taxon>Bacteria</taxon>
        <taxon>Bacillati</taxon>
        <taxon>Bacillota</taxon>
        <taxon>Clostridia</taxon>
        <taxon>Eubacteriales</taxon>
        <taxon>Peptococcaceae</taxon>
        <taxon>Desulforamulus</taxon>
    </lineage>
</organism>
<protein>
    <submittedName>
        <fullName evidence="3">Addiction module toxin, RelE/StbE family</fullName>
    </submittedName>
</protein>
<gene>
    <name evidence="3" type="ordered locus">Desru_0998</name>
</gene>
<keyword evidence="4" id="KW-1185">Reference proteome</keyword>
<dbReference type="PANTHER" id="PTHR33755:SF7">
    <property type="entry name" value="TOXIN MODULE OF TOXIN-ANTITOXIN SYSTEM RELE_STBE FAMILY"/>
    <property type="match status" value="1"/>
</dbReference>
<dbReference type="InterPro" id="IPR051803">
    <property type="entry name" value="TA_system_RelE-like_toxin"/>
</dbReference>
<sequence>MKLHISPQAQSDLRGIKEYIAVELENPAAALNTVSKLTKAIRRLSDFPGSGAPLSSVMDVQNNYRFLVSGSYLVFYRYEGDSVYVVRVLYGRRDYIKILFGEPQADEN</sequence>
<dbReference type="KEGG" id="dru:Desru_0998"/>
<dbReference type="STRING" id="696281.Desru_0998"/>
<dbReference type="EMBL" id="CP002780">
    <property type="protein sequence ID" value="AEG59273.1"/>
    <property type="molecule type" value="Genomic_DNA"/>
</dbReference>
<accession>F6DL52</accession>
<evidence type="ECO:0000313" key="3">
    <source>
        <dbReference type="EMBL" id="AEG59273.1"/>
    </source>
</evidence>
<name>F6DL52_DESRL</name>
<proteinExistence type="inferred from homology"/>
<dbReference type="AlphaFoldDB" id="F6DL52"/>
<dbReference type="Proteomes" id="UP000009234">
    <property type="component" value="Chromosome"/>
</dbReference>
<dbReference type="Pfam" id="PF05016">
    <property type="entry name" value="ParE_toxin"/>
    <property type="match status" value="1"/>
</dbReference>
<keyword evidence="2" id="KW-1277">Toxin-antitoxin system</keyword>
<dbReference type="eggNOG" id="COG3668">
    <property type="taxonomic scope" value="Bacteria"/>
</dbReference>
<dbReference type="Gene3D" id="3.30.2310.20">
    <property type="entry name" value="RelE-like"/>
    <property type="match status" value="1"/>
</dbReference>
<dbReference type="RefSeq" id="WP_013841044.1">
    <property type="nucleotide sequence ID" value="NC_015589.1"/>
</dbReference>
<comment type="similarity">
    <text evidence="1">Belongs to the RelE toxin family.</text>
</comment>
<dbReference type="OrthoDB" id="9806083at2"/>
<dbReference type="HOGENOM" id="CLU_147162_6_0_9"/>
<dbReference type="InterPro" id="IPR007712">
    <property type="entry name" value="RelE/ParE_toxin"/>
</dbReference>
<reference evidence="4" key="1">
    <citation type="submission" date="2011-05" db="EMBL/GenBank/DDBJ databases">
        <title>Complete sequence of Desulfotomaculum ruminis DSM 2154.</title>
        <authorList>
            <person name="Lucas S."/>
            <person name="Copeland A."/>
            <person name="Lapidus A."/>
            <person name="Cheng J.-F."/>
            <person name="Goodwin L."/>
            <person name="Pitluck S."/>
            <person name="Lu M."/>
            <person name="Detter J.C."/>
            <person name="Han C."/>
            <person name="Tapia R."/>
            <person name="Land M."/>
            <person name="Hauser L."/>
            <person name="Kyrpides N."/>
            <person name="Ivanova N."/>
            <person name="Mikhailova N."/>
            <person name="Pagani I."/>
            <person name="Stams A.J.M."/>
            <person name="Plugge C.M."/>
            <person name="Muyzer G."/>
            <person name="Kuever J."/>
            <person name="Parshina S.N."/>
            <person name="Ivanova A.E."/>
            <person name="Nazina T.N."/>
            <person name="Brambilla E."/>
            <person name="Spring S."/>
            <person name="Klenk H.-P."/>
            <person name="Woyke T."/>
        </authorList>
    </citation>
    <scope>NUCLEOTIDE SEQUENCE [LARGE SCALE GENOMIC DNA]</scope>
    <source>
        <strain evidence="4">ATCC 23193 / DSM 2154 / NCIB 8452 / DL</strain>
    </source>
</reference>
<dbReference type="InterPro" id="IPR035093">
    <property type="entry name" value="RelE/ParE_toxin_dom_sf"/>
</dbReference>
<evidence type="ECO:0000256" key="2">
    <source>
        <dbReference type="ARBA" id="ARBA00022649"/>
    </source>
</evidence>
<evidence type="ECO:0000313" key="4">
    <source>
        <dbReference type="Proteomes" id="UP000009234"/>
    </source>
</evidence>
<evidence type="ECO:0000256" key="1">
    <source>
        <dbReference type="ARBA" id="ARBA00006226"/>
    </source>
</evidence>
<dbReference type="PANTHER" id="PTHR33755">
    <property type="entry name" value="TOXIN PARE1-RELATED"/>
    <property type="match status" value="1"/>
</dbReference>
<reference evidence="3 4" key="2">
    <citation type="journal article" date="2012" name="Stand. Genomic Sci.">
        <title>Complete genome sequence of the sulfate-reducing firmicute Desulfotomaculum ruminis type strain (DL(T)).</title>
        <authorList>
            <person name="Spring S."/>
            <person name="Visser M."/>
            <person name="Lu M."/>
            <person name="Copeland A."/>
            <person name="Lapidus A."/>
            <person name="Lucas S."/>
            <person name="Cheng J.F."/>
            <person name="Han C."/>
            <person name="Tapia R."/>
            <person name="Goodwin L.A."/>
            <person name="Pitluck S."/>
            <person name="Ivanova N."/>
            <person name="Land M."/>
            <person name="Hauser L."/>
            <person name="Larimer F."/>
            <person name="Rohde M."/>
            <person name="Goker M."/>
            <person name="Detter J.C."/>
            <person name="Kyrpides N.C."/>
            <person name="Woyke T."/>
            <person name="Schaap P.J."/>
            <person name="Plugge C.M."/>
            <person name="Muyzer G."/>
            <person name="Kuever J."/>
            <person name="Pereira I.A."/>
            <person name="Parshina S.N."/>
            <person name="Bernier-Latmani R."/>
            <person name="Stams A.J."/>
            <person name="Klenk H.P."/>
        </authorList>
    </citation>
    <scope>NUCLEOTIDE SEQUENCE [LARGE SCALE GENOMIC DNA]</scope>
    <source>
        <strain evidence="4">ATCC 23193 / DSM 2154 / NCIB 8452 / DL</strain>
    </source>
</reference>